<evidence type="ECO:0000256" key="8">
    <source>
        <dbReference type="ARBA" id="ARBA00022840"/>
    </source>
</evidence>
<dbReference type="InterPro" id="IPR035907">
    <property type="entry name" value="Hppk_sf"/>
</dbReference>
<keyword evidence="5 14" id="KW-0808">Transferase</keyword>
<evidence type="ECO:0000256" key="5">
    <source>
        <dbReference type="ARBA" id="ARBA00022679"/>
    </source>
</evidence>
<keyword evidence="7" id="KW-0418">Kinase</keyword>
<comment type="caution">
    <text evidence="14">The sequence shown here is derived from an EMBL/GenBank/DDBJ whole genome shotgun (WGS) entry which is preliminary data.</text>
</comment>
<dbReference type="PANTHER" id="PTHR43071">
    <property type="entry name" value="2-AMINO-4-HYDROXY-6-HYDROXYMETHYLDIHYDROPTERIDINE PYROPHOSPHOKINASE"/>
    <property type="match status" value="1"/>
</dbReference>
<reference evidence="15" key="1">
    <citation type="journal article" date="2019" name="Int. J. Syst. Evol. Microbiol.">
        <title>The Global Catalogue of Microorganisms (GCM) 10K type strain sequencing project: providing services to taxonomists for standard genome sequencing and annotation.</title>
        <authorList>
            <consortium name="The Broad Institute Genomics Platform"/>
            <consortium name="The Broad Institute Genome Sequencing Center for Infectious Disease"/>
            <person name="Wu L."/>
            <person name="Ma J."/>
        </authorList>
    </citation>
    <scope>NUCLEOTIDE SEQUENCE [LARGE SCALE GENOMIC DNA]</scope>
    <source>
        <strain evidence="15">CGMCC 4.7357</strain>
    </source>
</reference>
<evidence type="ECO:0000256" key="12">
    <source>
        <dbReference type="ARBA" id="ARBA00033413"/>
    </source>
</evidence>
<keyword evidence="15" id="KW-1185">Reference proteome</keyword>
<evidence type="ECO:0000256" key="11">
    <source>
        <dbReference type="ARBA" id="ARBA00029766"/>
    </source>
</evidence>
<dbReference type="EC" id="2.7.6.3" evidence="3"/>
<sequence length="195" mass="22163">METVVIIGGLHIFEELVGIHCIVRMKNMDHVIYLALGGNMGDRQQILKEAIRKICLFANDKGVCSKFYETVPVGFRSDNLFLNCVIKLKTDHTPFEWLEYTQLLERELGRTSKSINLNYKDRPVDIDILLYDDMQLDIVSPKALSIPHPRMLKRAFVMIPLCDIDDKLSIPGSDLTSGQAMALLPKEDLTSIRTL</sequence>
<evidence type="ECO:0000256" key="3">
    <source>
        <dbReference type="ARBA" id="ARBA00013253"/>
    </source>
</evidence>
<evidence type="ECO:0000256" key="9">
    <source>
        <dbReference type="ARBA" id="ARBA00022909"/>
    </source>
</evidence>
<dbReference type="RefSeq" id="WP_380079045.1">
    <property type="nucleotide sequence ID" value="NZ_JBHSGO010000183.1"/>
</dbReference>
<keyword evidence="9" id="KW-0289">Folate biosynthesis</keyword>
<evidence type="ECO:0000256" key="6">
    <source>
        <dbReference type="ARBA" id="ARBA00022741"/>
    </source>
</evidence>
<protein>
    <recommendedName>
        <fullName evidence="4">2-amino-4-hydroxy-6-hydroxymethyldihydropteridine pyrophosphokinase</fullName>
        <ecNumber evidence="3">2.7.6.3</ecNumber>
    </recommendedName>
    <alternativeName>
        <fullName evidence="11">6-hydroxymethyl-7,8-dihydropterin pyrophosphokinase</fullName>
    </alternativeName>
    <alternativeName>
        <fullName evidence="12">7,8-dihydro-6-hydroxymethylpterin-pyrophosphokinase</fullName>
    </alternativeName>
</protein>
<feature type="domain" description="7,8-dihydro-6-hydroxymethylpterin-pyrophosphokinase" evidence="13">
    <location>
        <begin position="33"/>
        <end position="165"/>
    </location>
</feature>
<gene>
    <name evidence="14" type="primary">folK</name>
    <name evidence="14" type="ORF">ACFO3G_06300</name>
</gene>
<proteinExistence type="inferred from homology"/>
<dbReference type="CDD" id="cd00483">
    <property type="entry name" value="HPPK"/>
    <property type="match status" value="1"/>
</dbReference>
<evidence type="ECO:0000256" key="7">
    <source>
        <dbReference type="ARBA" id="ARBA00022777"/>
    </source>
</evidence>
<evidence type="ECO:0000256" key="4">
    <source>
        <dbReference type="ARBA" id="ARBA00016218"/>
    </source>
</evidence>
<dbReference type="Proteomes" id="UP001596020">
    <property type="component" value="Unassembled WGS sequence"/>
</dbReference>
<dbReference type="SUPFAM" id="SSF55083">
    <property type="entry name" value="6-hydroxymethyl-7,8-dihydropterin pyrophosphokinase, HPPK"/>
    <property type="match status" value="1"/>
</dbReference>
<evidence type="ECO:0000256" key="2">
    <source>
        <dbReference type="ARBA" id="ARBA00005810"/>
    </source>
</evidence>
<dbReference type="GO" id="GO:0003848">
    <property type="term" value="F:2-amino-4-hydroxy-6-hydroxymethyldihydropteridine diphosphokinase activity"/>
    <property type="evidence" value="ECO:0007669"/>
    <property type="project" value="UniProtKB-EC"/>
</dbReference>
<comment type="pathway">
    <text evidence="1">Cofactor biosynthesis; tetrahydrofolate biosynthesis; 2-amino-4-hydroxy-6-hydroxymethyl-7,8-dihydropteridine diphosphate from 7,8-dihydroneopterin triphosphate: step 4/4.</text>
</comment>
<dbReference type="InterPro" id="IPR000550">
    <property type="entry name" value="Hppk"/>
</dbReference>
<evidence type="ECO:0000259" key="13">
    <source>
        <dbReference type="Pfam" id="PF01288"/>
    </source>
</evidence>
<evidence type="ECO:0000313" key="15">
    <source>
        <dbReference type="Proteomes" id="UP001596020"/>
    </source>
</evidence>
<evidence type="ECO:0000313" key="14">
    <source>
        <dbReference type="EMBL" id="MFC4666207.1"/>
    </source>
</evidence>
<comment type="similarity">
    <text evidence="2">Belongs to the HPPK family.</text>
</comment>
<dbReference type="Pfam" id="PF01288">
    <property type="entry name" value="HPPK"/>
    <property type="match status" value="1"/>
</dbReference>
<dbReference type="PANTHER" id="PTHR43071:SF1">
    <property type="entry name" value="2-AMINO-4-HYDROXY-6-HYDROXYMETHYLDIHYDROPTERIDINE PYROPHOSPHOKINASE"/>
    <property type="match status" value="1"/>
</dbReference>
<keyword evidence="8" id="KW-0067">ATP-binding</keyword>
<evidence type="ECO:0000256" key="1">
    <source>
        <dbReference type="ARBA" id="ARBA00005051"/>
    </source>
</evidence>
<dbReference type="EMBL" id="JBHSGO010000183">
    <property type="protein sequence ID" value="MFC4666207.1"/>
    <property type="molecule type" value="Genomic_DNA"/>
</dbReference>
<comment type="function">
    <text evidence="10">Catalyzes the transfer of pyrophosphate from adenosine triphosphate (ATP) to 6-hydroxymethyl-7,8-dihydropterin, an enzymatic step in folate biosynthesis pathway.</text>
</comment>
<dbReference type="Gene3D" id="3.30.70.560">
    <property type="entry name" value="7,8-Dihydro-6-hydroxymethylpterin-pyrophosphokinase HPPK"/>
    <property type="match status" value="1"/>
</dbReference>
<name>A0ABV9K7P9_9PORP</name>
<dbReference type="NCBIfam" id="TIGR01498">
    <property type="entry name" value="folK"/>
    <property type="match status" value="1"/>
</dbReference>
<evidence type="ECO:0000256" key="10">
    <source>
        <dbReference type="ARBA" id="ARBA00029409"/>
    </source>
</evidence>
<keyword evidence="6" id="KW-0547">Nucleotide-binding</keyword>
<accession>A0ABV9K7P9</accession>
<organism evidence="14 15">
    <name type="scientific">Falsiporphyromonas endometrii</name>
    <dbReference type="NCBI Taxonomy" id="1387297"/>
    <lineage>
        <taxon>Bacteria</taxon>
        <taxon>Pseudomonadati</taxon>
        <taxon>Bacteroidota</taxon>
        <taxon>Bacteroidia</taxon>
        <taxon>Bacteroidales</taxon>
        <taxon>Porphyromonadaceae</taxon>
        <taxon>Falsiporphyromonas</taxon>
    </lineage>
</organism>